<accession>A0A1V4IQF3</accession>
<keyword evidence="4 5" id="KW-0067">ATP-binding</keyword>
<dbReference type="InterPro" id="IPR027785">
    <property type="entry name" value="UvrD-like_helicase_C"/>
</dbReference>
<dbReference type="InterPro" id="IPR048228">
    <property type="entry name" value="HelD_bacillota"/>
</dbReference>
<dbReference type="InterPro" id="IPR014016">
    <property type="entry name" value="UvrD-like_ATP-bd"/>
</dbReference>
<dbReference type="NCBIfam" id="NF041464">
    <property type="entry name" value="HelD_BACSU"/>
    <property type="match status" value="1"/>
</dbReference>
<keyword evidence="1 5" id="KW-0547">Nucleotide-binding</keyword>
<comment type="caution">
    <text evidence="8">The sequence shown here is derived from an EMBL/GenBank/DDBJ whole genome shotgun (WGS) entry which is preliminary data.</text>
</comment>
<dbReference type="PANTHER" id="PTHR11070">
    <property type="entry name" value="UVRD / RECB / PCRA DNA HELICASE FAMILY MEMBER"/>
    <property type="match status" value="1"/>
</dbReference>
<dbReference type="Gene3D" id="3.40.50.300">
    <property type="entry name" value="P-loop containing nucleotide triphosphate hydrolases"/>
    <property type="match status" value="3"/>
</dbReference>
<sequence>MSEDKHPDYELERDRLNYTIDYLNKTLKGIETFKRVYKGNIEQAMEGLDPGDMSSGFASIMVNSRLMYTAEKNYYNYIKAKNKPYFARIDFKRKGEEKVNRLYIGKTSLIRAEDNEVVIVDWRAPVASLYYEGRLGETSYESVDNIEEGELLLKRQFTIEEGELKKIFDVDITTNDELLQEALSAGAESRLKDIAATIQAEQNRIIRAPMYKPLIVQGVAGSGKTTIALHRIAYFIYNYEDSFDPESFMIIAPNNLFINYISEVLPELGVEKVQQNTYKGFMDNLLNKKISLIDNDDKLMKVIHNKDKKEVENIKWSSGFKGSLVFKELIDRYIDDIEKNFLPDEDFAVGKEILIDRQSIKQMFLNDLAYHPFYKRVEEIKKSLRNKVKLVKKDMLKTEERLYDIKIERARVRAKTVEERRKLITELCQQRDKALVDLTNELKNAVRKFSKSFNKRSWEEYYYDLVTSAELMDKYSDGRLPKDKLEYFCKVNKNNLDSAKYEIEDYGAIVYLKLRVFGFENKVNISSVVVDEAQDFSIFQLYTLKKVVNSGMITLLGDLSQGIHSYRAVDNWQQVQREVFGEDESSYMTLEQSYRTTVEVMHIANQIIKKLNNSGIIYAKPVIRHGLKPDNVTCNTLKDLVFSVIDKLIEVKKENFKSFAIICKTYEECQKLTAEMQKQGYKDVRIIDEKQENYEAGVIVVPAHMAKGLEFDVVFIVNIEESYVENEMDIKLLYVAMTRPMHRLYLYSLKDTMPILKDVNFN</sequence>
<dbReference type="GO" id="GO:0005524">
    <property type="term" value="F:ATP binding"/>
    <property type="evidence" value="ECO:0007669"/>
    <property type="project" value="UniProtKB-UniRule"/>
</dbReference>
<evidence type="ECO:0000256" key="1">
    <source>
        <dbReference type="ARBA" id="ARBA00022741"/>
    </source>
</evidence>
<feature type="binding site" evidence="5">
    <location>
        <begin position="218"/>
        <end position="225"/>
    </location>
    <ligand>
        <name>ATP</name>
        <dbReference type="ChEBI" id="CHEBI:30616"/>
    </ligand>
</feature>
<dbReference type="SUPFAM" id="SSF52540">
    <property type="entry name" value="P-loop containing nucleoside triphosphate hydrolases"/>
    <property type="match status" value="1"/>
</dbReference>
<reference evidence="8 9" key="1">
    <citation type="submission" date="2017-03" db="EMBL/GenBank/DDBJ databases">
        <title>Genome sequence of Clostridium oryzae DSM 28571.</title>
        <authorList>
            <person name="Poehlein A."/>
            <person name="Daniel R."/>
        </authorList>
    </citation>
    <scope>NUCLEOTIDE SEQUENCE [LARGE SCALE GENOMIC DNA]</scope>
    <source>
        <strain evidence="8 9">DSM 28571</strain>
    </source>
</reference>
<dbReference type="EMBL" id="MZGV01000017">
    <property type="protein sequence ID" value="OPJ62133.1"/>
    <property type="molecule type" value="Genomic_DNA"/>
</dbReference>
<evidence type="ECO:0000256" key="4">
    <source>
        <dbReference type="ARBA" id="ARBA00022840"/>
    </source>
</evidence>
<keyword evidence="6" id="KW-0175">Coiled coil</keyword>
<organism evidence="8 9">
    <name type="scientific">Clostridium oryzae</name>
    <dbReference type="NCBI Taxonomy" id="1450648"/>
    <lineage>
        <taxon>Bacteria</taxon>
        <taxon>Bacillati</taxon>
        <taxon>Bacillota</taxon>
        <taxon>Clostridia</taxon>
        <taxon>Eubacteriales</taxon>
        <taxon>Clostridiaceae</taxon>
        <taxon>Clostridium</taxon>
    </lineage>
</organism>
<dbReference type="GO" id="GO:0000725">
    <property type="term" value="P:recombinational repair"/>
    <property type="evidence" value="ECO:0007669"/>
    <property type="project" value="TreeGrafter"/>
</dbReference>
<evidence type="ECO:0000313" key="9">
    <source>
        <dbReference type="Proteomes" id="UP000190080"/>
    </source>
</evidence>
<gene>
    <name evidence="8" type="primary">helD_2</name>
    <name evidence="8" type="ORF">CLORY_19560</name>
</gene>
<dbReference type="InterPro" id="IPR027417">
    <property type="entry name" value="P-loop_NTPase"/>
</dbReference>
<dbReference type="InterPro" id="IPR000212">
    <property type="entry name" value="DNA_helicase_UvrD/REP"/>
</dbReference>
<name>A0A1V4IQF3_9CLOT</name>
<proteinExistence type="predicted"/>
<dbReference type="PROSITE" id="PS51198">
    <property type="entry name" value="UVRD_HELICASE_ATP_BIND"/>
    <property type="match status" value="1"/>
</dbReference>
<feature type="domain" description="UvrD-like helicase ATP-binding" evidence="7">
    <location>
        <begin position="197"/>
        <end position="597"/>
    </location>
</feature>
<dbReference type="Pfam" id="PF13538">
    <property type="entry name" value="UvrD_C_2"/>
    <property type="match status" value="1"/>
</dbReference>
<dbReference type="GO" id="GO:0043138">
    <property type="term" value="F:3'-5' DNA helicase activity"/>
    <property type="evidence" value="ECO:0007669"/>
    <property type="project" value="TreeGrafter"/>
</dbReference>
<keyword evidence="3 5" id="KW-0347">Helicase</keyword>
<feature type="coiled-coil region" evidence="6">
    <location>
        <begin position="374"/>
        <end position="401"/>
    </location>
</feature>
<evidence type="ECO:0000256" key="6">
    <source>
        <dbReference type="SAM" id="Coils"/>
    </source>
</evidence>
<dbReference type="PANTHER" id="PTHR11070:SF17">
    <property type="entry name" value="DNA HELICASE IV"/>
    <property type="match status" value="1"/>
</dbReference>
<keyword evidence="2 5" id="KW-0378">Hydrolase</keyword>
<evidence type="ECO:0000256" key="5">
    <source>
        <dbReference type="PROSITE-ProRule" id="PRU00560"/>
    </source>
</evidence>
<dbReference type="GO" id="GO:0016787">
    <property type="term" value="F:hydrolase activity"/>
    <property type="evidence" value="ECO:0007669"/>
    <property type="project" value="UniProtKB-UniRule"/>
</dbReference>
<evidence type="ECO:0000313" key="8">
    <source>
        <dbReference type="EMBL" id="OPJ62133.1"/>
    </source>
</evidence>
<protein>
    <submittedName>
        <fullName evidence="8">Helicase IV</fullName>
        <ecNumber evidence="8">3.6.4.12</ecNumber>
    </submittedName>
</protein>
<dbReference type="OrthoDB" id="9787585at2"/>
<dbReference type="STRING" id="1450648.CLORY_19560"/>
<dbReference type="RefSeq" id="WP_079423753.1">
    <property type="nucleotide sequence ID" value="NZ_MZGV01000017.1"/>
</dbReference>
<dbReference type="Pfam" id="PF00580">
    <property type="entry name" value="UvrD-helicase"/>
    <property type="match status" value="1"/>
</dbReference>
<keyword evidence="9" id="KW-1185">Reference proteome</keyword>
<dbReference type="GO" id="GO:0005829">
    <property type="term" value="C:cytosol"/>
    <property type="evidence" value="ECO:0007669"/>
    <property type="project" value="TreeGrafter"/>
</dbReference>
<evidence type="ECO:0000256" key="2">
    <source>
        <dbReference type="ARBA" id="ARBA00022801"/>
    </source>
</evidence>
<evidence type="ECO:0000256" key="3">
    <source>
        <dbReference type="ARBA" id="ARBA00022806"/>
    </source>
</evidence>
<dbReference type="Proteomes" id="UP000190080">
    <property type="component" value="Unassembled WGS sequence"/>
</dbReference>
<dbReference type="EC" id="3.6.4.12" evidence="8"/>
<evidence type="ECO:0000259" key="7">
    <source>
        <dbReference type="PROSITE" id="PS51198"/>
    </source>
</evidence>
<dbReference type="GO" id="GO:0003677">
    <property type="term" value="F:DNA binding"/>
    <property type="evidence" value="ECO:0007669"/>
    <property type="project" value="InterPro"/>
</dbReference>
<dbReference type="AlphaFoldDB" id="A0A1V4IQF3"/>